<gene>
    <name evidence="10" type="ORF">JX265_007267</name>
</gene>
<feature type="transmembrane region" description="Helical" evidence="8">
    <location>
        <begin position="425"/>
        <end position="449"/>
    </location>
</feature>
<dbReference type="Proteomes" id="UP000829685">
    <property type="component" value="Unassembled WGS sequence"/>
</dbReference>
<evidence type="ECO:0000256" key="6">
    <source>
        <dbReference type="ARBA" id="ARBA00023136"/>
    </source>
</evidence>
<evidence type="ECO:0000256" key="3">
    <source>
        <dbReference type="ARBA" id="ARBA00022448"/>
    </source>
</evidence>
<feature type="compositionally biased region" description="Basic and acidic residues" evidence="7">
    <location>
        <begin position="9"/>
        <end position="20"/>
    </location>
</feature>
<dbReference type="PANTHER" id="PTHR48022">
    <property type="entry name" value="PLASTIDIC GLUCOSE TRANSPORTER 4"/>
    <property type="match status" value="1"/>
</dbReference>
<dbReference type="AlphaFoldDB" id="A0A9P9WJZ7"/>
<comment type="caution">
    <text evidence="10">The sequence shown here is derived from an EMBL/GenBank/DDBJ whole genome shotgun (WGS) entry which is preliminary data.</text>
</comment>
<comment type="similarity">
    <text evidence="2">Belongs to the major facilitator superfamily. Sugar transporter (TC 2.A.1.1) family.</text>
</comment>
<keyword evidence="11" id="KW-1185">Reference proteome</keyword>
<dbReference type="InterPro" id="IPR003663">
    <property type="entry name" value="Sugar/inositol_transpt"/>
</dbReference>
<proteinExistence type="inferred from homology"/>
<evidence type="ECO:0000256" key="4">
    <source>
        <dbReference type="ARBA" id="ARBA00022692"/>
    </source>
</evidence>
<dbReference type="SUPFAM" id="SSF103473">
    <property type="entry name" value="MFS general substrate transporter"/>
    <property type="match status" value="1"/>
</dbReference>
<evidence type="ECO:0000256" key="7">
    <source>
        <dbReference type="SAM" id="MobiDB-lite"/>
    </source>
</evidence>
<organism evidence="10 11">
    <name type="scientific">Neoarthrinium moseri</name>
    <dbReference type="NCBI Taxonomy" id="1658444"/>
    <lineage>
        <taxon>Eukaryota</taxon>
        <taxon>Fungi</taxon>
        <taxon>Dikarya</taxon>
        <taxon>Ascomycota</taxon>
        <taxon>Pezizomycotina</taxon>
        <taxon>Sordariomycetes</taxon>
        <taxon>Xylariomycetidae</taxon>
        <taxon>Amphisphaeriales</taxon>
        <taxon>Apiosporaceae</taxon>
        <taxon>Neoarthrinium</taxon>
    </lineage>
</organism>
<feature type="transmembrane region" description="Helical" evidence="8">
    <location>
        <begin position="35"/>
        <end position="63"/>
    </location>
</feature>
<feature type="transmembrane region" description="Helical" evidence="8">
    <location>
        <begin position="88"/>
        <end position="107"/>
    </location>
</feature>
<feature type="transmembrane region" description="Helical" evidence="8">
    <location>
        <begin position="461"/>
        <end position="479"/>
    </location>
</feature>
<keyword evidence="6 8" id="KW-0472">Membrane</keyword>
<dbReference type="GO" id="GO:0005351">
    <property type="term" value="F:carbohydrate:proton symporter activity"/>
    <property type="evidence" value="ECO:0007669"/>
    <property type="project" value="TreeGrafter"/>
</dbReference>
<feature type="transmembrane region" description="Helical" evidence="8">
    <location>
        <begin position="137"/>
        <end position="157"/>
    </location>
</feature>
<name>A0A9P9WJZ7_9PEZI</name>
<dbReference type="Gene3D" id="1.20.1250.20">
    <property type="entry name" value="MFS general substrate transporter like domains"/>
    <property type="match status" value="1"/>
</dbReference>
<accession>A0A9P9WJZ7</accession>
<sequence length="516" mass="55776">MRVQNNPEKMLDDASHHEDVPQGTTTDVHRQKTTLYMLVFSFWVGTFGWLANFDAAFGGIVLIMDSYKRAFGTCVGDVCSLTPLQQSLVQLTILFVSGGGALSAIVGDRFGRRGTLQVACLIIAVSAGGMMGTAGSFTNYMVCKCIGGLGIGMIYSAAPTWGSESVNPGKRGFLMSFYNVGLALGNVVAGAVCLGSSSFSTDWAWRTPIFCQIPAAIILGLLTLCFHESPRWLLTKGKTDAARRSFAKFNKKELESPVITALIEEVNRHIELERALRQSSTWTGIFRGNDGKRTHIAVLALLGNAITGVQFVIPYTALFLAQIGLTQPFALNVAISASVLIGTVPGPFLCEWVGRRRSLLAGYSAMGASMLIFAATATGLGQSSHTAQSVLVAFLCFWAFVFGATSGPIAWVASAEMHSLRMRTFGQSYAVSVYGLFSFGAAFWTPYMLNAEYGNMGTNVGYFYFAITVVVIILTFLIIPETGRLSLEQIDEHFESGRPAWKTSLMLNKRIASGKN</sequence>
<feature type="transmembrane region" description="Helical" evidence="8">
    <location>
        <begin position="114"/>
        <end position="131"/>
    </location>
</feature>
<feature type="transmembrane region" description="Helical" evidence="8">
    <location>
        <begin position="329"/>
        <end position="348"/>
    </location>
</feature>
<evidence type="ECO:0000256" key="2">
    <source>
        <dbReference type="ARBA" id="ARBA00010992"/>
    </source>
</evidence>
<dbReference type="PROSITE" id="PS50850">
    <property type="entry name" value="MFS"/>
    <property type="match status" value="1"/>
</dbReference>
<dbReference type="PRINTS" id="PR00171">
    <property type="entry name" value="SUGRTRNSPORT"/>
</dbReference>
<feature type="transmembrane region" description="Helical" evidence="8">
    <location>
        <begin position="296"/>
        <end position="323"/>
    </location>
</feature>
<evidence type="ECO:0000259" key="9">
    <source>
        <dbReference type="PROSITE" id="PS50850"/>
    </source>
</evidence>
<dbReference type="InterPro" id="IPR020846">
    <property type="entry name" value="MFS_dom"/>
</dbReference>
<feature type="transmembrane region" description="Helical" evidence="8">
    <location>
        <begin position="203"/>
        <end position="226"/>
    </location>
</feature>
<dbReference type="EMBL" id="JAFIMR010000018">
    <property type="protein sequence ID" value="KAI1867465.1"/>
    <property type="molecule type" value="Genomic_DNA"/>
</dbReference>
<keyword evidence="5 8" id="KW-1133">Transmembrane helix</keyword>
<evidence type="ECO:0000313" key="10">
    <source>
        <dbReference type="EMBL" id="KAI1867465.1"/>
    </source>
</evidence>
<evidence type="ECO:0000313" key="11">
    <source>
        <dbReference type="Proteomes" id="UP000829685"/>
    </source>
</evidence>
<feature type="region of interest" description="Disordered" evidence="7">
    <location>
        <begin position="1"/>
        <end position="26"/>
    </location>
</feature>
<evidence type="ECO:0000256" key="5">
    <source>
        <dbReference type="ARBA" id="ARBA00022989"/>
    </source>
</evidence>
<protein>
    <recommendedName>
        <fullName evidence="9">Major facilitator superfamily (MFS) profile domain-containing protein</fullName>
    </recommendedName>
</protein>
<dbReference type="InterPro" id="IPR005828">
    <property type="entry name" value="MFS_sugar_transport-like"/>
</dbReference>
<keyword evidence="4 8" id="KW-0812">Transmembrane</keyword>
<keyword evidence="3" id="KW-0813">Transport</keyword>
<evidence type="ECO:0000256" key="8">
    <source>
        <dbReference type="SAM" id="Phobius"/>
    </source>
</evidence>
<feature type="transmembrane region" description="Helical" evidence="8">
    <location>
        <begin position="360"/>
        <end position="380"/>
    </location>
</feature>
<dbReference type="PANTHER" id="PTHR48022:SF2">
    <property type="entry name" value="PLASTIDIC GLUCOSE TRANSPORTER 4"/>
    <property type="match status" value="1"/>
</dbReference>
<feature type="transmembrane region" description="Helical" evidence="8">
    <location>
        <begin position="177"/>
        <end position="197"/>
    </location>
</feature>
<dbReference type="OrthoDB" id="6133115at2759"/>
<comment type="subcellular location">
    <subcellularLocation>
        <location evidence="1">Membrane</location>
        <topology evidence="1">Multi-pass membrane protein</topology>
    </subcellularLocation>
</comment>
<evidence type="ECO:0000256" key="1">
    <source>
        <dbReference type="ARBA" id="ARBA00004141"/>
    </source>
</evidence>
<feature type="domain" description="Major facilitator superfamily (MFS) profile" evidence="9">
    <location>
        <begin position="38"/>
        <end position="483"/>
    </location>
</feature>
<dbReference type="InterPro" id="IPR036259">
    <property type="entry name" value="MFS_trans_sf"/>
</dbReference>
<reference evidence="10" key="1">
    <citation type="submission" date="2021-03" db="EMBL/GenBank/DDBJ databases">
        <title>Revisited historic fungal species revealed as producer of novel bioactive compounds through whole genome sequencing and comparative genomics.</title>
        <authorList>
            <person name="Vignolle G.A."/>
            <person name="Hochenegger N."/>
            <person name="Mach R.L."/>
            <person name="Mach-Aigner A.R."/>
            <person name="Javad Rahimi M."/>
            <person name="Salim K.A."/>
            <person name="Chan C.M."/>
            <person name="Lim L.B.L."/>
            <person name="Cai F."/>
            <person name="Druzhinina I.S."/>
            <person name="U'Ren J.M."/>
            <person name="Derntl C."/>
        </authorList>
    </citation>
    <scope>NUCLEOTIDE SEQUENCE</scope>
    <source>
        <strain evidence="10">TUCIM 5799</strain>
    </source>
</reference>
<dbReference type="GO" id="GO:0016020">
    <property type="term" value="C:membrane"/>
    <property type="evidence" value="ECO:0007669"/>
    <property type="project" value="UniProtKB-SubCell"/>
</dbReference>
<dbReference type="InterPro" id="IPR050360">
    <property type="entry name" value="MFS_Sugar_Transporters"/>
</dbReference>
<dbReference type="Pfam" id="PF00083">
    <property type="entry name" value="Sugar_tr"/>
    <property type="match status" value="1"/>
</dbReference>
<feature type="transmembrane region" description="Helical" evidence="8">
    <location>
        <begin position="392"/>
        <end position="413"/>
    </location>
</feature>